<keyword evidence="1" id="KW-1133">Transmembrane helix</keyword>
<dbReference type="AlphaFoldDB" id="A0AAV8T3H6"/>
<keyword evidence="1" id="KW-0472">Membrane</keyword>
<evidence type="ECO:0000313" key="3">
    <source>
        <dbReference type="Proteomes" id="UP001159364"/>
    </source>
</evidence>
<feature type="transmembrane region" description="Helical" evidence="1">
    <location>
        <begin position="230"/>
        <end position="252"/>
    </location>
</feature>
<feature type="transmembrane region" description="Helical" evidence="1">
    <location>
        <begin position="104"/>
        <end position="125"/>
    </location>
</feature>
<keyword evidence="1" id="KW-0812">Transmembrane</keyword>
<organism evidence="2 3">
    <name type="scientific">Erythroxylum novogranatense</name>
    <dbReference type="NCBI Taxonomy" id="1862640"/>
    <lineage>
        <taxon>Eukaryota</taxon>
        <taxon>Viridiplantae</taxon>
        <taxon>Streptophyta</taxon>
        <taxon>Embryophyta</taxon>
        <taxon>Tracheophyta</taxon>
        <taxon>Spermatophyta</taxon>
        <taxon>Magnoliopsida</taxon>
        <taxon>eudicotyledons</taxon>
        <taxon>Gunneridae</taxon>
        <taxon>Pentapetalae</taxon>
        <taxon>rosids</taxon>
        <taxon>fabids</taxon>
        <taxon>Malpighiales</taxon>
        <taxon>Erythroxylaceae</taxon>
        <taxon>Erythroxylum</taxon>
    </lineage>
</organism>
<evidence type="ECO:0000313" key="2">
    <source>
        <dbReference type="EMBL" id="KAJ8760818.1"/>
    </source>
</evidence>
<sequence length="322" mass="35779">MFNIYSLSLILNSAFDLASASLISGLLLLSLAALALVFHLHLKSRNSYHLQHLNSLWPVRFLLVFLITLWALNDLLRLPVIRGRYLYHLFPSLGLSQQANLCKLHSVLSLGLLEPGFLMILLFLVNVSIKKSTPKASWALAFISVTCLPIFCIQLVFLYTSKIEGHLPPIFWRSWVISHGSFEKQIVLCSYPLMSAVIFGAFGIWYLIAFSLSYYQAVTIVINKGLRTRLYWLAFAVMVTLPLEILSLALSLLWKPEEAPSATFVFLVFFITLVLAVVGEGILVIVPISDSLGASGDACQLSSGEDEGQIQKLMDGMGVIRA</sequence>
<name>A0AAV8T3H6_9ROSI</name>
<feature type="transmembrane region" description="Helical" evidence="1">
    <location>
        <begin position="20"/>
        <end position="42"/>
    </location>
</feature>
<comment type="caution">
    <text evidence="2">The sequence shown here is derived from an EMBL/GenBank/DDBJ whole genome shotgun (WGS) entry which is preliminary data.</text>
</comment>
<dbReference type="PANTHER" id="PTHR34116:SF9">
    <property type="entry name" value="OS08G0346600 PROTEIN"/>
    <property type="match status" value="1"/>
</dbReference>
<reference evidence="2 3" key="1">
    <citation type="submission" date="2021-09" db="EMBL/GenBank/DDBJ databases">
        <title>Genomic insights and catalytic innovation underlie evolution of tropane alkaloids biosynthesis.</title>
        <authorList>
            <person name="Wang Y.-J."/>
            <person name="Tian T."/>
            <person name="Huang J.-P."/>
            <person name="Huang S.-X."/>
        </authorList>
    </citation>
    <scope>NUCLEOTIDE SEQUENCE [LARGE SCALE GENOMIC DNA]</scope>
    <source>
        <strain evidence="2">KIB-2018</strain>
        <tissue evidence="2">Leaf</tissue>
    </source>
</reference>
<dbReference type="PANTHER" id="PTHR34116">
    <property type="entry name" value="PLASMINOGEN ACTIVATOR INHIBITOR"/>
    <property type="match status" value="1"/>
</dbReference>
<keyword evidence="3" id="KW-1185">Reference proteome</keyword>
<feature type="transmembrane region" description="Helical" evidence="1">
    <location>
        <begin position="193"/>
        <end position="218"/>
    </location>
</feature>
<protein>
    <submittedName>
        <fullName evidence="2">Uncharacterized protein</fullName>
    </submittedName>
</protein>
<feature type="transmembrane region" description="Helical" evidence="1">
    <location>
        <begin position="137"/>
        <end position="159"/>
    </location>
</feature>
<evidence type="ECO:0000256" key="1">
    <source>
        <dbReference type="SAM" id="Phobius"/>
    </source>
</evidence>
<gene>
    <name evidence="2" type="ORF">K2173_021856</name>
</gene>
<dbReference type="Proteomes" id="UP001159364">
    <property type="component" value="Linkage Group LG07"/>
</dbReference>
<proteinExistence type="predicted"/>
<feature type="transmembrane region" description="Helical" evidence="1">
    <location>
        <begin position="264"/>
        <end position="286"/>
    </location>
</feature>
<accession>A0AAV8T3H6</accession>
<dbReference type="EMBL" id="JAIWQS010000007">
    <property type="protein sequence ID" value="KAJ8760818.1"/>
    <property type="molecule type" value="Genomic_DNA"/>
</dbReference>
<feature type="transmembrane region" description="Helical" evidence="1">
    <location>
        <begin position="54"/>
        <end position="72"/>
    </location>
</feature>